<evidence type="ECO:0000259" key="3">
    <source>
        <dbReference type="Pfam" id="PF03407"/>
    </source>
</evidence>
<feature type="signal peptide" evidence="2">
    <location>
        <begin position="1"/>
        <end position="19"/>
    </location>
</feature>
<sequence>MKPFRAFLLLSFLVVVVFMFSYHLRQPSYWESVVHSQDAVAQVSSLSSSTHSIGNGDRTVDNSGQHSKPGENGESHFDQYPVLKQPIWSVPDPGSEMPPMDAFVLSKAMIEVRAEKNVIAVTFANFAFLDFVLNWVKHLTEYEVSNILVGAMDSKLLEALFWKGVPVFDMGSNVSTIDVGWGSPKFHQMGREKVKLVNTFLSFGYELLICDTDMIFFQNPLPYFERYQSADVLTSSDEVVNSVDDDRLEIWDRSGAAYNIGILYWRSTGRTRSFAKEWLMLLLENDEIWDQNGFDDLLREKLGPSVDNTSGLFYAHHGELKLGILPVSLFCNGHTFFIQELYKKLNLLPYAVHATFQFGGTEGKRHRLREAKHFYDPPEYYNTPGGYIIFNSSIPEALLNGGLHTVESHFNLVNYQLVQIRTAFSIASILNRTLILPSLWCRFDRLWYGHNGKLDGTKTHQPFLCPLDHVFDIDQMLAELDNLEFGPGIGFREYSFIENPLLPHEVKTSVLKVELCNEHSNGCSRQAMSPSAGVLKLPKNSTEYQLITTFDAYKDYKILQFSTAEDAFGGFSDVVREAKFKQRIKMYTGIWCCVLDKTPGHIYYDIYWDLKPNWRPLPPATPEDDHKPQ</sequence>
<evidence type="ECO:0000256" key="1">
    <source>
        <dbReference type="SAM" id="MobiDB-lite"/>
    </source>
</evidence>
<dbReference type="PANTHER" id="PTHR46936:SF1">
    <property type="entry name" value="ARABINOSYLTRANSFERASE XEG113"/>
    <property type="match status" value="1"/>
</dbReference>
<feature type="region of interest" description="Disordered" evidence="1">
    <location>
        <begin position="48"/>
        <end position="77"/>
    </location>
</feature>
<reference evidence="4" key="1">
    <citation type="submission" date="2024-02" db="EMBL/GenBank/DDBJ databases">
        <authorList>
            <consortium name="ELIXIR-Norway"/>
            <consortium name="Elixir Norway"/>
        </authorList>
    </citation>
    <scope>NUCLEOTIDE SEQUENCE</scope>
</reference>
<dbReference type="InterPro" id="IPR005069">
    <property type="entry name" value="Nucl-diP-sugar_transferase"/>
</dbReference>
<dbReference type="Proteomes" id="UP001497512">
    <property type="component" value="Chromosome 13"/>
</dbReference>
<evidence type="ECO:0000313" key="5">
    <source>
        <dbReference type="Proteomes" id="UP001497512"/>
    </source>
</evidence>
<evidence type="ECO:0000256" key="2">
    <source>
        <dbReference type="SAM" id="SignalP"/>
    </source>
</evidence>
<keyword evidence="2" id="KW-0732">Signal</keyword>
<proteinExistence type="predicted"/>
<feature type="domain" description="Nucleotide-diphospho-sugar transferase" evidence="3">
    <location>
        <begin position="144"/>
        <end position="368"/>
    </location>
</feature>
<evidence type="ECO:0000313" key="4">
    <source>
        <dbReference type="EMBL" id="CAK9200538.1"/>
    </source>
</evidence>
<name>A0ABP0TNL3_9BRYO</name>
<feature type="chain" id="PRO_5046263551" description="Nucleotide-diphospho-sugar transferase domain-containing protein" evidence="2">
    <location>
        <begin position="20"/>
        <end position="629"/>
    </location>
</feature>
<dbReference type="Pfam" id="PF03407">
    <property type="entry name" value="Nucleotid_trans"/>
    <property type="match status" value="1"/>
</dbReference>
<organism evidence="4 5">
    <name type="scientific">Sphagnum troendelagicum</name>
    <dbReference type="NCBI Taxonomy" id="128251"/>
    <lineage>
        <taxon>Eukaryota</taxon>
        <taxon>Viridiplantae</taxon>
        <taxon>Streptophyta</taxon>
        <taxon>Embryophyta</taxon>
        <taxon>Bryophyta</taxon>
        <taxon>Sphagnophytina</taxon>
        <taxon>Sphagnopsida</taxon>
        <taxon>Sphagnales</taxon>
        <taxon>Sphagnaceae</taxon>
        <taxon>Sphagnum</taxon>
    </lineage>
</organism>
<dbReference type="EMBL" id="OZ019905">
    <property type="protein sequence ID" value="CAK9200538.1"/>
    <property type="molecule type" value="Genomic_DNA"/>
</dbReference>
<protein>
    <recommendedName>
        <fullName evidence="3">Nucleotide-diphospho-sugar transferase domain-containing protein</fullName>
    </recommendedName>
</protein>
<gene>
    <name evidence="4" type="ORF">CSSPTR1EN2_LOCUS5457</name>
</gene>
<keyword evidence="5" id="KW-1185">Reference proteome</keyword>
<feature type="compositionally biased region" description="Basic and acidic residues" evidence="1">
    <location>
        <begin position="68"/>
        <end position="77"/>
    </location>
</feature>
<dbReference type="InterPro" id="IPR053250">
    <property type="entry name" value="Glycosyltransferase_77"/>
</dbReference>
<dbReference type="PANTHER" id="PTHR46936">
    <property type="entry name" value="ARABINOSYLTRANSFERASE XEG113"/>
    <property type="match status" value="1"/>
</dbReference>
<accession>A0ABP0TNL3</accession>